<proteinExistence type="inferred from homology"/>
<reference evidence="11" key="1">
    <citation type="submission" date="2023-07" db="EMBL/GenBank/DDBJ databases">
        <title>Wenyingzhuangia sp. chi5 genome sequencing and assembly.</title>
        <authorList>
            <person name="Park S."/>
        </authorList>
    </citation>
    <scope>NUCLEOTIDE SEQUENCE</scope>
    <source>
        <strain evidence="11">Chi5</strain>
    </source>
</reference>
<dbReference type="Gene3D" id="2.60.40.1120">
    <property type="entry name" value="Carboxypeptidase-like, regulatory domain"/>
    <property type="match status" value="1"/>
</dbReference>
<evidence type="ECO:0000256" key="9">
    <source>
        <dbReference type="SAM" id="SignalP"/>
    </source>
</evidence>
<dbReference type="SUPFAM" id="SSF56935">
    <property type="entry name" value="Porins"/>
    <property type="match status" value="1"/>
</dbReference>
<dbReference type="PANTHER" id="PTHR30069:SF29">
    <property type="entry name" value="HEMOGLOBIN AND HEMOGLOBIN-HAPTOGLOBIN-BINDING PROTEIN 1-RELATED"/>
    <property type="match status" value="1"/>
</dbReference>
<evidence type="ECO:0000256" key="3">
    <source>
        <dbReference type="ARBA" id="ARBA00022452"/>
    </source>
</evidence>
<evidence type="ECO:0000256" key="2">
    <source>
        <dbReference type="ARBA" id="ARBA00022448"/>
    </source>
</evidence>
<sequence>MKKLILFVAFVVSTTINVSAQNSKTITGLVKDEFDLPIPAASIKIVNSENKGTFTNFNGEFDLQVPTTSGELEISSIGYQTKKVSFNIGTKKLNVVLKSSSVDLNEVVLFSSRAIDRKTPVAYSTISKEEIEQKLGNQEFVEILKSTPGVFTTRAGGGFGDGEITMRGFNSENVAVVINGVPVNAAKDGRVFWSNWAGIGNVTASTQTQRGLGASKLAVPSIGGTINIITQSTEAEKGGRFEYGLGNDGYQKYGLKLSTGLMDNGFAVTAYADRITGEGYVDGTSFEAMSYFTSISKKLNDQHKLTFFVTGAPQSHGQRFDMLTIQQFRESDRERKTNKNWGYRNGQEYSLSSNFFHKPIASLNHYWKIDEKSKLSTSVYYSKGDGGVNFEEGPNSGDLDSAEYRFGNEYSPVDLDKVVAQNKANAESSIYIQSRTNDHTWAGGLTNYNLEINDELDFTAGADFRYTKVSSGKEMVDLLGGEYIIDLDGNVNNPNNVVTVGEKYDFYSTAFNTTYGGFAQVEYDYDQITAFVAANISNTVYAREDHFAKLDGDPNQKTDDINFVGYGAKGGINYRIDAYHNVFFNGGYFERAPFFNTIWPTNDNDQTNANAENQKIFSLELGYGLRTDKFAANVNIYRTAWNDRTETRSRSLPNDGGVVFANILGVNALHQGVEFDFEYRPLETLTLKGALSLGDWTWQDDVTAILTDESNNVIDEINILISDLPVGRSAQTSLALGAQYKITKNTSLFADFNYYDRFYADFDPSNRNSEGVDPWKVPSYSLVDLSLQHKFKIGSLDAKLMARMYNAFDTEYITRADDIDGTAANARVYYGVGRTFSVSSVINF</sequence>
<accession>A0ABT8VQ05</accession>
<dbReference type="InterPro" id="IPR008969">
    <property type="entry name" value="CarboxyPept-like_regulatory"/>
</dbReference>
<keyword evidence="12" id="KW-1185">Reference proteome</keyword>
<dbReference type="Pfam" id="PF07715">
    <property type="entry name" value="Plug"/>
    <property type="match status" value="1"/>
</dbReference>
<evidence type="ECO:0000256" key="6">
    <source>
        <dbReference type="ARBA" id="ARBA00023136"/>
    </source>
</evidence>
<dbReference type="InterPro" id="IPR012910">
    <property type="entry name" value="Plug_dom"/>
</dbReference>
<dbReference type="PANTHER" id="PTHR30069">
    <property type="entry name" value="TONB-DEPENDENT OUTER MEMBRANE RECEPTOR"/>
    <property type="match status" value="1"/>
</dbReference>
<feature type="domain" description="TonB-dependent receptor plug" evidence="10">
    <location>
        <begin position="117"/>
        <end position="194"/>
    </location>
</feature>
<keyword evidence="3 8" id="KW-1134">Transmembrane beta strand</keyword>
<evidence type="ECO:0000256" key="7">
    <source>
        <dbReference type="ARBA" id="ARBA00023237"/>
    </source>
</evidence>
<evidence type="ECO:0000256" key="5">
    <source>
        <dbReference type="ARBA" id="ARBA00022729"/>
    </source>
</evidence>
<comment type="subcellular location">
    <subcellularLocation>
        <location evidence="1 8">Cell outer membrane</location>
        <topology evidence="1 8">Multi-pass membrane protein</topology>
    </subcellularLocation>
</comment>
<dbReference type="InterPro" id="IPR039426">
    <property type="entry name" value="TonB-dep_rcpt-like"/>
</dbReference>
<dbReference type="Pfam" id="PF13715">
    <property type="entry name" value="CarbopepD_reg_2"/>
    <property type="match status" value="1"/>
</dbReference>
<dbReference type="PROSITE" id="PS52016">
    <property type="entry name" value="TONB_DEPENDENT_REC_3"/>
    <property type="match status" value="1"/>
</dbReference>
<keyword evidence="7 8" id="KW-0998">Cell outer membrane</keyword>
<comment type="caution">
    <text evidence="11">The sequence shown here is derived from an EMBL/GenBank/DDBJ whole genome shotgun (WGS) entry which is preliminary data.</text>
</comment>
<dbReference type="InterPro" id="IPR036942">
    <property type="entry name" value="Beta-barrel_TonB_sf"/>
</dbReference>
<evidence type="ECO:0000313" key="12">
    <source>
        <dbReference type="Proteomes" id="UP001168642"/>
    </source>
</evidence>
<name>A0ABT8VQ05_9FLAO</name>
<protein>
    <submittedName>
        <fullName evidence="11">TonB-dependent receptor plug domain-containing protein</fullName>
    </submittedName>
</protein>
<evidence type="ECO:0000256" key="8">
    <source>
        <dbReference type="PROSITE-ProRule" id="PRU01360"/>
    </source>
</evidence>
<gene>
    <name evidence="11" type="ORF">QVZ41_04215</name>
</gene>
<evidence type="ECO:0000256" key="1">
    <source>
        <dbReference type="ARBA" id="ARBA00004571"/>
    </source>
</evidence>
<evidence type="ECO:0000259" key="10">
    <source>
        <dbReference type="Pfam" id="PF07715"/>
    </source>
</evidence>
<keyword evidence="5 9" id="KW-0732">Signal</keyword>
<comment type="similarity">
    <text evidence="8">Belongs to the TonB-dependent receptor family.</text>
</comment>
<dbReference type="SUPFAM" id="SSF49464">
    <property type="entry name" value="Carboxypeptidase regulatory domain-like"/>
    <property type="match status" value="1"/>
</dbReference>
<keyword evidence="11" id="KW-0675">Receptor</keyword>
<dbReference type="InterPro" id="IPR037066">
    <property type="entry name" value="Plug_dom_sf"/>
</dbReference>
<organism evidence="11 12">
    <name type="scientific">Wenyingzhuangia gilva</name>
    <dbReference type="NCBI Taxonomy" id="3057677"/>
    <lineage>
        <taxon>Bacteria</taxon>
        <taxon>Pseudomonadati</taxon>
        <taxon>Bacteroidota</taxon>
        <taxon>Flavobacteriia</taxon>
        <taxon>Flavobacteriales</taxon>
        <taxon>Flavobacteriaceae</taxon>
        <taxon>Wenyingzhuangia</taxon>
    </lineage>
</organism>
<dbReference type="Gene3D" id="2.170.130.10">
    <property type="entry name" value="TonB-dependent receptor, plug domain"/>
    <property type="match status" value="1"/>
</dbReference>
<keyword evidence="2 8" id="KW-0813">Transport</keyword>
<dbReference type="Gene3D" id="2.40.170.20">
    <property type="entry name" value="TonB-dependent receptor, beta-barrel domain"/>
    <property type="match status" value="1"/>
</dbReference>
<evidence type="ECO:0000256" key="4">
    <source>
        <dbReference type="ARBA" id="ARBA00022692"/>
    </source>
</evidence>
<dbReference type="RefSeq" id="WP_302883298.1">
    <property type="nucleotide sequence ID" value="NZ_JAUMIT010000001.1"/>
</dbReference>
<dbReference type="EMBL" id="JAUMIT010000001">
    <property type="protein sequence ID" value="MDO3694055.1"/>
    <property type="molecule type" value="Genomic_DNA"/>
</dbReference>
<evidence type="ECO:0000313" key="11">
    <source>
        <dbReference type="EMBL" id="MDO3694055.1"/>
    </source>
</evidence>
<dbReference type="Proteomes" id="UP001168642">
    <property type="component" value="Unassembled WGS sequence"/>
</dbReference>
<feature type="signal peptide" evidence="9">
    <location>
        <begin position="1"/>
        <end position="20"/>
    </location>
</feature>
<feature type="chain" id="PRO_5047021100" evidence="9">
    <location>
        <begin position="21"/>
        <end position="844"/>
    </location>
</feature>
<keyword evidence="6 8" id="KW-0472">Membrane</keyword>
<keyword evidence="4 8" id="KW-0812">Transmembrane</keyword>